<evidence type="ECO:0000313" key="1">
    <source>
        <dbReference type="EMBL" id="KNC25442.1"/>
    </source>
</evidence>
<dbReference type="Pfam" id="PF17427">
    <property type="entry name" value="Phi29_Phage_SSB"/>
    <property type="match status" value="1"/>
</dbReference>
<proteinExistence type="predicted"/>
<accession>A0A0L0BZD4</accession>
<gene>
    <name evidence="1" type="ORF">FF38_11043</name>
</gene>
<organism evidence="1 2">
    <name type="scientific">Lucilia cuprina</name>
    <name type="common">Green bottle fly</name>
    <name type="synonym">Australian sheep blowfly</name>
    <dbReference type="NCBI Taxonomy" id="7375"/>
    <lineage>
        <taxon>Eukaryota</taxon>
        <taxon>Metazoa</taxon>
        <taxon>Ecdysozoa</taxon>
        <taxon>Arthropoda</taxon>
        <taxon>Hexapoda</taxon>
        <taxon>Insecta</taxon>
        <taxon>Pterygota</taxon>
        <taxon>Neoptera</taxon>
        <taxon>Endopterygota</taxon>
        <taxon>Diptera</taxon>
        <taxon>Brachycera</taxon>
        <taxon>Muscomorpha</taxon>
        <taxon>Oestroidea</taxon>
        <taxon>Calliphoridae</taxon>
        <taxon>Luciliinae</taxon>
        <taxon>Lucilia</taxon>
    </lineage>
</organism>
<evidence type="ECO:0000313" key="2">
    <source>
        <dbReference type="Proteomes" id="UP000037069"/>
    </source>
</evidence>
<dbReference type="Proteomes" id="UP000037069">
    <property type="component" value="Unassembled WGS sequence"/>
</dbReference>
<protein>
    <submittedName>
        <fullName evidence="1">Uncharacterized protein</fullName>
    </submittedName>
</protein>
<dbReference type="InterPro" id="IPR035408">
    <property type="entry name" value="Phi29_Phage_SSB"/>
</dbReference>
<dbReference type="EMBL" id="JRES01001113">
    <property type="protein sequence ID" value="KNC25442.1"/>
    <property type="molecule type" value="Genomic_DNA"/>
</dbReference>
<name>A0A0L0BZD4_LUCCU</name>
<dbReference type="AlphaFoldDB" id="A0A0L0BZD4"/>
<keyword evidence="2" id="KW-1185">Reference proteome</keyword>
<reference evidence="1 2" key="1">
    <citation type="journal article" date="2015" name="Nat. Commun.">
        <title>Lucilia cuprina genome unlocks parasitic fly biology to underpin future interventions.</title>
        <authorList>
            <person name="Anstead C.A."/>
            <person name="Korhonen P.K."/>
            <person name="Young N.D."/>
            <person name="Hall R.S."/>
            <person name="Jex A.R."/>
            <person name="Murali S.C."/>
            <person name="Hughes D.S."/>
            <person name="Lee S.F."/>
            <person name="Perry T."/>
            <person name="Stroehlein A.J."/>
            <person name="Ansell B.R."/>
            <person name="Breugelmans B."/>
            <person name="Hofmann A."/>
            <person name="Qu J."/>
            <person name="Dugan S."/>
            <person name="Lee S.L."/>
            <person name="Chao H."/>
            <person name="Dinh H."/>
            <person name="Han Y."/>
            <person name="Doddapaneni H.V."/>
            <person name="Worley K.C."/>
            <person name="Muzny D.M."/>
            <person name="Ioannidis P."/>
            <person name="Waterhouse R.M."/>
            <person name="Zdobnov E.M."/>
            <person name="James P.J."/>
            <person name="Bagnall N.H."/>
            <person name="Kotze A.C."/>
            <person name="Gibbs R.A."/>
            <person name="Richards S."/>
            <person name="Batterham P."/>
            <person name="Gasser R.B."/>
        </authorList>
    </citation>
    <scope>NUCLEOTIDE SEQUENCE [LARGE SCALE GENOMIC DNA]</scope>
    <source>
        <strain evidence="1 2">LS</strain>
        <tissue evidence="1">Full body</tissue>
    </source>
</reference>
<comment type="caution">
    <text evidence="1">The sequence shown here is derived from an EMBL/GenBank/DDBJ whole genome shotgun (WGS) entry which is preliminary data.</text>
</comment>
<sequence>MTAISKEVKATFDTTTTEGKIRIFNAQQSSGVSLKTLQTGQGIEVEAVLQYQDVTEEYGAPQEVTITVLYGTDGVLYSSISNSVADAGANLIDLFAELGVDSLPITIQRNKSKSDRDFITLSIG</sequence>